<evidence type="ECO:0000256" key="10">
    <source>
        <dbReference type="ARBA" id="ARBA00023069"/>
    </source>
</evidence>
<keyword evidence="4" id="KW-0493">Microtubule</keyword>
<dbReference type="InterPro" id="IPR042228">
    <property type="entry name" value="Dynein_linker_3"/>
</dbReference>
<evidence type="ECO:0000256" key="12">
    <source>
        <dbReference type="ARBA" id="ARBA00023212"/>
    </source>
</evidence>
<dbReference type="Pfam" id="PF12777">
    <property type="entry name" value="MT"/>
    <property type="match status" value="1"/>
</dbReference>
<keyword evidence="6" id="KW-0547">Nucleotide-binding</keyword>
<feature type="domain" description="Dynein heavy chain AAA lid" evidence="23">
    <location>
        <begin position="3926"/>
        <end position="4087"/>
    </location>
</feature>
<dbReference type="GO" id="GO:0036159">
    <property type="term" value="P:inner dynein arm assembly"/>
    <property type="evidence" value="ECO:0007669"/>
    <property type="project" value="UniProtKB-ARBA"/>
</dbReference>
<feature type="compositionally biased region" description="Polar residues" evidence="15">
    <location>
        <begin position="213"/>
        <end position="225"/>
    </location>
</feature>
<dbReference type="InterPro" id="IPR013594">
    <property type="entry name" value="Dynein_heavy_tail"/>
</dbReference>
<organism evidence="26 27">
    <name type="scientific">Eimeria maxima</name>
    <name type="common">Coccidian parasite</name>
    <dbReference type="NCBI Taxonomy" id="5804"/>
    <lineage>
        <taxon>Eukaryota</taxon>
        <taxon>Sar</taxon>
        <taxon>Alveolata</taxon>
        <taxon>Apicomplexa</taxon>
        <taxon>Conoidasida</taxon>
        <taxon>Coccidia</taxon>
        <taxon>Eucoccidiorida</taxon>
        <taxon>Eimeriorina</taxon>
        <taxon>Eimeriidae</taxon>
        <taxon>Eimeria</taxon>
    </lineage>
</organism>
<dbReference type="RefSeq" id="XP_013337608.1">
    <property type="nucleotide sequence ID" value="XM_013482154.1"/>
</dbReference>
<feature type="compositionally biased region" description="Acidic residues" evidence="15">
    <location>
        <begin position="187"/>
        <end position="196"/>
    </location>
</feature>
<dbReference type="OMA" id="MACCIAL"/>
<dbReference type="GO" id="GO:0045505">
    <property type="term" value="F:dynein intermediate chain binding"/>
    <property type="evidence" value="ECO:0007669"/>
    <property type="project" value="InterPro"/>
</dbReference>
<dbReference type="Gene3D" id="1.10.472.130">
    <property type="match status" value="1"/>
</dbReference>
<evidence type="ECO:0000259" key="17">
    <source>
        <dbReference type="Pfam" id="PF08393"/>
    </source>
</evidence>
<feature type="domain" description="Dynein heavy chain AAA 5 extension" evidence="22">
    <location>
        <begin position="2228"/>
        <end position="2346"/>
    </location>
</feature>
<dbReference type="Gene3D" id="1.20.140.100">
    <property type="entry name" value="Dynein heavy chain, N-terminal domain 2"/>
    <property type="match status" value="1"/>
</dbReference>
<feature type="domain" description="Dynein heavy chain C-terminal" evidence="24">
    <location>
        <begin position="4164"/>
        <end position="4300"/>
    </location>
</feature>
<keyword evidence="12" id="KW-0206">Cytoskeleton</keyword>
<reference evidence="26" key="1">
    <citation type="submission" date="2013-10" db="EMBL/GenBank/DDBJ databases">
        <title>Genomic analysis of the causative agents of coccidiosis in chickens.</title>
        <authorList>
            <person name="Reid A.J."/>
            <person name="Blake D."/>
            <person name="Billington K."/>
            <person name="Browne H."/>
            <person name="Dunn M."/>
            <person name="Hung S."/>
            <person name="Kawahara F."/>
            <person name="Miranda-Saavedra D."/>
            <person name="Mourier T."/>
            <person name="Nagra H."/>
            <person name="Otto T.D."/>
            <person name="Rawlings N."/>
            <person name="Sanchez A."/>
            <person name="Sanders M."/>
            <person name="Subramaniam C."/>
            <person name="Tay Y."/>
            <person name="Dear P."/>
            <person name="Doerig C."/>
            <person name="Gruber A."/>
            <person name="Parkinson J."/>
            <person name="Shirley M."/>
            <person name="Wan K.L."/>
            <person name="Berriman M."/>
            <person name="Tomley F."/>
            <person name="Pain A."/>
        </authorList>
    </citation>
    <scope>NUCLEOTIDE SEQUENCE [LARGE SCALE GENOMIC DNA]</scope>
    <source>
        <strain evidence="26">Weybridge</strain>
    </source>
</reference>
<comment type="similarity">
    <text evidence="2">Belongs to the dynein heavy chain family.</text>
</comment>
<evidence type="ECO:0000259" key="20">
    <source>
        <dbReference type="Pfam" id="PF12780"/>
    </source>
</evidence>
<evidence type="ECO:0000256" key="15">
    <source>
        <dbReference type="SAM" id="MobiDB-lite"/>
    </source>
</evidence>
<dbReference type="SUPFAM" id="SSF52540">
    <property type="entry name" value="P-loop containing nucleoside triphosphate hydrolases"/>
    <property type="match status" value="4"/>
</dbReference>
<dbReference type="Pfam" id="PF22597">
    <property type="entry name" value="DYN_lid"/>
    <property type="match status" value="1"/>
</dbReference>
<dbReference type="FunFam" id="1.20.140.100:FF:000001">
    <property type="entry name" value="dynein heavy chain 17, axonemal"/>
    <property type="match status" value="1"/>
</dbReference>
<dbReference type="Gene3D" id="1.10.8.720">
    <property type="entry name" value="Region D6 of dynein motor"/>
    <property type="match status" value="1"/>
</dbReference>
<evidence type="ECO:0000256" key="8">
    <source>
        <dbReference type="ARBA" id="ARBA00023017"/>
    </source>
</evidence>
<dbReference type="Pfam" id="PF12775">
    <property type="entry name" value="AAA_7"/>
    <property type="match status" value="1"/>
</dbReference>
<feature type="domain" description="Dynein heavy chain linker" evidence="17">
    <location>
        <begin position="1213"/>
        <end position="1599"/>
    </location>
</feature>
<dbReference type="Pfam" id="PF12774">
    <property type="entry name" value="AAA_6"/>
    <property type="match status" value="1"/>
</dbReference>
<dbReference type="GeneID" id="25334838"/>
<evidence type="ECO:0000259" key="16">
    <source>
        <dbReference type="Pfam" id="PF08385"/>
    </source>
</evidence>
<evidence type="ECO:0000256" key="1">
    <source>
        <dbReference type="ARBA" id="ARBA00004430"/>
    </source>
</evidence>
<feature type="domain" description="Dynein heavy chain hydrolytic ATP-binding dynein motor region" evidence="18">
    <location>
        <begin position="1734"/>
        <end position="2065"/>
    </location>
</feature>
<evidence type="ECO:0000259" key="19">
    <source>
        <dbReference type="Pfam" id="PF12777"/>
    </source>
</evidence>
<feature type="domain" description="Dynein heavy chain ATP-binding dynein motor region" evidence="21">
    <location>
        <begin position="3354"/>
        <end position="3536"/>
    </location>
</feature>
<dbReference type="Pfam" id="PF08393">
    <property type="entry name" value="DHC_N2"/>
    <property type="match status" value="1"/>
</dbReference>
<dbReference type="Pfam" id="PF17852">
    <property type="entry name" value="Dynein_AAA_lid"/>
    <property type="match status" value="1"/>
</dbReference>
<evidence type="ECO:0000256" key="4">
    <source>
        <dbReference type="ARBA" id="ARBA00022701"/>
    </source>
</evidence>
<dbReference type="InterPro" id="IPR041658">
    <property type="entry name" value="AAA_lid_11"/>
</dbReference>
<dbReference type="InterPro" id="IPR041228">
    <property type="entry name" value="Dynein_C"/>
</dbReference>
<dbReference type="VEuPathDB" id="ToxoDB:EMWEY_00008520"/>
<dbReference type="Pfam" id="PF18199">
    <property type="entry name" value="Dynein_C"/>
    <property type="match status" value="1"/>
</dbReference>
<feature type="compositionally biased region" description="Low complexity" evidence="15">
    <location>
        <begin position="197"/>
        <end position="212"/>
    </location>
</feature>
<dbReference type="FunFam" id="1.10.287.2620:FF:000002">
    <property type="entry name" value="Dynein heavy chain 2, axonemal"/>
    <property type="match status" value="1"/>
</dbReference>
<dbReference type="InterPro" id="IPR035706">
    <property type="entry name" value="AAA_9"/>
</dbReference>
<feature type="domain" description="Dynein heavy chain coiled coil stalk" evidence="19">
    <location>
        <begin position="2987"/>
        <end position="3326"/>
    </location>
</feature>
<feature type="compositionally biased region" description="Low complexity" evidence="15">
    <location>
        <begin position="166"/>
        <end position="177"/>
    </location>
</feature>
<dbReference type="Pfam" id="PF18198">
    <property type="entry name" value="AAA_lid_11"/>
    <property type="match status" value="1"/>
</dbReference>
<dbReference type="Gene3D" id="3.10.490.20">
    <property type="match status" value="1"/>
</dbReference>
<dbReference type="InterPro" id="IPR035699">
    <property type="entry name" value="AAA_6"/>
</dbReference>
<dbReference type="FunFam" id="3.40.50.300:FF:000049">
    <property type="entry name" value="Dynein, axonemal, heavy chain 5"/>
    <property type="match status" value="1"/>
</dbReference>
<dbReference type="Gene3D" id="6.10.140.1060">
    <property type="match status" value="1"/>
</dbReference>
<dbReference type="FunFam" id="3.20.180.20:FF:000001">
    <property type="entry name" value="Dynein axonemal heavy chain 5"/>
    <property type="match status" value="1"/>
</dbReference>
<dbReference type="Gene3D" id="1.10.287.2620">
    <property type="match status" value="1"/>
</dbReference>
<dbReference type="InterPro" id="IPR054354">
    <property type="entry name" value="DYNC2H1-like_lid"/>
</dbReference>
<dbReference type="FunFam" id="1.10.8.710:FF:000001">
    <property type="entry name" value="Dynein axonemal heavy chain 2"/>
    <property type="match status" value="1"/>
</dbReference>
<keyword evidence="5" id="KW-0677">Repeat</keyword>
<evidence type="ECO:0000259" key="25">
    <source>
        <dbReference type="Pfam" id="PF22597"/>
    </source>
</evidence>
<sequence>MAFDARKSWVKKKVMAILNLQDSSAWNNLIARDGQKADKQLEQFLEAGNTGTALFFALTKSCDSQEELLEMHTCPVKSSKGPSAHVYALRLCSGPIDLTGKGVEEMNRCMLVGLVGTSILEDLCHILEGFLVPLLSYRPQPINSDNAERPTAATAIAGKPASPEYLSVKGKLGSSSSTDSHQPETESLADSEDGDSDGSAASSTPSRRPSTSVTERTAGTANVGSPGSPEDDAAAEEAPDDSTSEENDSGLDSECKSEALSATQELLVHLKAASNKMAVPLPMPVFGTSFGSGDDSRTEQDNVVATIAQWRNLIVELLEAENQRKPDCFLPVSEVNFWRDRHTAVSLLYEQLNAPLCQQAIQWCEEKQPDSTVVPSFKKALNELQQLHTESMSNVRFLSTLESTLETSPLGPMADTIASLMNALRMVWVTSRHFTTDERMQNLMERIAYQLEMRIRQDVCVEQLLRKDVGEASMILQQSRALLETWKAQYFNMRSRLEESECNRRWEFDRRKLFRTTDYMASICSKFEEIVKTIGQFRRFIGPKLHSVTRSRRAVLIGSFDSVSDRVFCEKDSEEVSTTVKQFWRRTIELEDACITFLDTKFTRLRSALSAFEMLKDFTTTASRPRINEKLGEKFVDILKHFNTEVDRMRDLFEEGRENPCLPSHMPPVAGAILWSSGLLQALKASVLAFKQMPEVFDFEQAEDVFGNYLSFAKSITAYQNSLVKQWQAAAVSTASECLKSYVLRRQANGSYAVNFRPDVWVVMQEARYLDQLGVREAPAAVVNVALHKVRIMNSFLRAVLPGLTTLNWTSLGLEDFVSSCLKSLTIFKATCEQVFKNVEIIEQIVKEIEDSQLDFYEYIEEHRARVVEGLQARYEAVTSYLKKIEELLEGRMTGSSEAMAAYYHYWERRIFNAIATMLIKGIIPGGDETAAIQFTFYNEVARIPALISSTVATHQAIQRAFQHITKYVKNWSKYEDEWALWNPDRKSQLEQLIIKRPNLVYFDVYVRAYDKLAAELGAIPKVKTVAFIQLDSSTVIDGIQQQALVLSRAYADTLHEIAKRERMELKKLINERRKRLEVETDTLDKFKLLMESVTTINDSAMDAEIRLTEMCEMYSTLRSYNYPISQAEMNDLAALPSEWKELRNLAHHFMVECKALQQKFQDLSSSVDTPLTEGRQAMIALEEEIAEFKTKAAELNNAENLFSLPVTAFTILDKLDGEVKQQGQIFALFADHDTMVNEWASQLWAKVDFQAIHRNVFGSQAFIQVTQLINGFRSELPLIERLKNEAIRPQHWKELMAAAGQTFDAENKNFRLQDVLDLQLGRVPDAVNEIIQAATEEMKLEKDIAKIESCWRQQTIETAKYKNDGTRYVLKSNDELRMLLDDNLLQLQSMLGSRFASTVLDKIRKWEKSLNIIREVLDAWLQVQRRWMYLDGIFTESIDIRLQLPEEAKKFDVINRRFLSIMKQTNENPNVLSAFCLENRLGEMKSLAAELDSCQRSLSDYLDAKRIMYPRFYFISDDELLSVLGSSGHEAVQPLMLKLFDNCKRLQIDGSGQVAGMESEEGEAYRFYEPVVTEGPAEEWMTTVDEAMKTSLHKITREGVFMYGCEPRTQWITQQLGMVACVGSRIWWTWRVEDAFERIEQGDKNALRDEVATQRQQVSTLIEVVRKPLEYRARKKVNTLIILDVHARDLVERFVQNAVFSANSFEWESQLRFYWDKSIDDIEIRQCTGQFRYGYEYQGLNGHLVITPLTDRCIMTLTTALTFCLGGAPAGPAGTGKTETVKDLAKSLAIRCVVQNCGEGLDYKAMGTIFSGLVQTGFWGCFDEFNRINPEVLSVVSAQIKAIQTSLQNGKGSVELLGKSLKFIPTVGIFVTMNPGYAGRSELPDNLKALFRPATMTVPDMAMICEIMLISEGFQEARILARKMTVLYKLAAAQLSKQYFYDFQLRALKAVLVIAGSMKRTAPDTPDDLLLMRALRDMNIPKLVKPDVPLFLGLLSDLFPNVTCERMALPKLKEAIEQELENKGFKCRSKREFDNQVDKVVQLYETMETRHSTMVVGTTGGGKTVIIETLAAAHKVAFDEVVKVLPMNPKAQGTDELYGVLDPVSRDWTDGLLSKIFRDANQPLPPGRKEKRFILFDGDVDAVWVESMNSVMDDNKLLTLSNGERIRLEKHCALLFEVSDLKYASPATVSRCGMVYVDQRDLGSAPYYDAWARSKSNEQLLEILDYLWEKYVPQCLAFILHDKGREDEAPLPAKCIYRTDVSMVAQLCKVMDIMVPEALYAEPNPERLENAFIFALVWSLGATLTGEEQPRLDALLKTLSGKASISQSLFDSFYELQSNSWLSWESKVPQYCPEAGISFTSIFVPTTDTVRAMWLLQGFASKALPTLFIGESGTAKSMMTKGWLNTLDSEEYLQLQMNFSSRTSSLDFQKALEDNIDKRIGRVYGPPSGKILKVFLDDLNMPTVDIYGTQQPIALLKFVMERMFFYERGKDLEKIILKDVHFLGAMNPPGNGRNSVDPRAISQFFCFNIQSPSQESVKRILSTILDLKFGPDCTALKPVLTKLPAATLTLYESVVEKMMRTPKKFHYIFNMRDLSRIYQGIWHANLPPSIDGKSILRLWRHESLRVFEDRLIDEEEKHYLEHVKLKQIIEDTFPDCAEHALRDPIVWTEFPSALKLLEAEEKADSPNRSYDDHASFEEIRPLLERLLELHNFDRKPMHLVMFEDVIAHLARVHRIIRMERGHGLLVGMGGSGKRSVATLAIYISGYNHFSLSPMRSYGEADLKEDLRQLVTLAVKERQCLLFSDADIKLECFLEYINNLLTVGMVPALFADDQKDALIAAIRGAAKEEGAREDALWNYAMNKAKGNMHILLAMSPSGDSLRTRCRNFPGLVSCTSVDWFQPWPVSALAAVATVLLQNEDLPQEHRTVIEQHVVRIHDSVTTIYAPEFEAKLDRATYSTPKNYLDFLKTYKGMLRAKRCNIDQLSTRLEGGLQKMNSAAESVKIMNAQVTAKKVVVDEKKRSIEELISSINEKSSKASQRKEEARATERQISQDQVTINQEKASADEALAAAIPALEAAARALENLDKKDITEIKAFMTPPKPVMNVCMCVVVLRPLGKENEADGWNGAKAMLNDVNFLKSLVEYPKDSISDRQVKKVMEYFNKDPDSFTSEKMAKISKAGNGLLTWVKAMLQYHEVAKGVEPKRRLVAELQQKQDEAEANLTKIREELRLLEEQLAALMTEQKQQTDTLREVEAEAKVMERRLEAACKLIEGLESERRRWTEDHEACSDTRTRLVGSCLIGAAFLSYAGPYTLEFRNRMVYDHWASDVKESGVPINDPFKIEGLLTNDADIAKWNKEGLPANEMSIQNGILTTMSSRWPLCIDPQMQAVKWIQHREEEHSLVTKTFADDYMKYLELAIQYGKPFLFESVETEIDPSIDPVLERNLAIQNGQKVVTLLGKQIDWNDNFCLYMTTKLSNPKFSPEIMNKTNVINYQVTMSGLAEQMLAIVVGNEVPELESQRQELVQRMSEGRLMLKVRDAASGFTLLYESHEDTPANAYERVQHLENTLLHELAHSKGSPLDNEDLIETLQNTKTKALEIEQFLEEAKSTSKRQEFYSVAKRGSVVYFSMDGMRNLSPMLEYSLDAFLHTFRVALREARQDRILENRLKSLVDKVTQLSYDYISLGLFESQRLIFAFHLTTMIMRHDGKLPEEELDFFLKGSNTISEGETKPGELSWIPDSGWNDLFKLRTVSPAFHGLQENVLAEPQAWKEWAEDDSAEKAEMPGQWSRVLTPFQKLIVVRVFRVDRVHNAIKNFIQWRLNEHYVQSPTLQYSKIYAQSSELSPILLILSPGANPFAAVSALAESIGLADMKKPHKGFRLWLTTQPTQEFPLSILQVCMNFKVPVVGPMTQHGVIHKPKAHMCGATQERRKYGKIGWNVPYDFNESDLSISLSLVKMYLSKSSKAPDGPEADSPSEKLYTGGPSPKASDIPWETLRYLIGEAMYGGRVTDDYDRRVLATYLEEYLGEFVFDSYRQFSFCKVPISYALPADSTSAGHIEFIKMFAKLSLQNMPASNTPEVFGLHTNAEIGYFVENAKSIWHGLLKINIANSSGNNSDSAVGSLKEEALGATIKEILDKLPEKGLYATSGAEALTPTQVVLAQAHSFLTALIQVTSRKKKVALDKLVLSTEVTQLSSSSQIEESLEHGAYVEGMYIEGARWDSSLERLAPQTPRKLSEEMPLVKVIPIESNRLNVRSLLRTPVYATEGRRNAMGEGWVFDAWLPFSEHASFWVLSGTALVLQTSD</sequence>
<evidence type="ECO:0000256" key="5">
    <source>
        <dbReference type="ARBA" id="ARBA00022737"/>
    </source>
</evidence>
<feature type="compositionally biased region" description="Acidic residues" evidence="15">
    <location>
        <begin position="229"/>
        <end position="251"/>
    </location>
</feature>
<gene>
    <name evidence="26" type="ORF">EMWEY_00008520</name>
</gene>
<evidence type="ECO:0000259" key="21">
    <source>
        <dbReference type="Pfam" id="PF12781"/>
    </source>
</evidence>
<dbReference type="Gene3D" id="3.40.50.300">
    <property type="entry name" value="P-loop containing nucleotide triphosphate hydrolases"/>
    <property type="match status" value="4"/>
</dbReference>
<dbReference type="EMBL" id="HG721967">
    <property type="protein sequence ID" value="CDJ60958.1"/>
    <property type="molecule type" value="Genomic_DNA"/>
</dbReference>
<feature type="compositionally biased region" description="Basic and acidic residues" evidence="15">
    <location>
        <begin position="3033"/>
        <end position="3048"/>
    </location>
</feature>
<evidence type="ECO:0000256" key="2">
    <source>
        <dbReference type="ARBA" id="ARBA00008887"/>
    </source>
</evidence>
<evidence type="ECO:0000259" key="18">
    <source>
        <dbReference type="Pfam" id="PF12774"/>
    </source>
</evidence>
<evidence type="ECO:0000313" key="27">
    <source>
        <dbReference type="Proteomes" id="UP000030763"/>
    </source>
</evidence>
<keyword evidence="9 14" id="KW-0175">Coiled coil</keyword>
<dbReference type="PANTHER" id="PTHR22878:SF63">
    <property type="entry name" value="DYNEIN AXONEMAL HEAVY CHAIN 10"/>
    <property type="match status" value="1"/>
</dbReference>
<dbReference type="GO" id="GO:0051959">
    <property type="term" value="F:dynein light intermediate chain binding"/>
    <property type="evidence" value="ECO:0007669"/>
    <property type="project" value="InterPro"/>
</dbReference>
<reference evidence="26" key="2">
    <citation type="submission" date="2013-10" db="EMBL/GenBank/DDBJ databases">
        <authorList>
            <person name="Aslett M."/>
        </authorList>
    </citation>
    <scope>NUCLEOTIDE SEQUENCE [LARGE SCALE GENOMIC DNA]</scope>
    <source>
        <strain evidence="26">Weybridge</strain>
    </source>
</reference>
<keyword evidence="27" id="KW-1185">Reference proteome</keyword>
<dbReference type="InterPro" id="IPR041466">
    <property type="entry name" value="Dynein_AAA5_ext"/>
</dbReference>
<dbReference type="InterPro" id="IPR024743">
    <property type="entry name" value="Dynein_HC_stalk"/>
</dbReference>
<dbReference type="FunFam" id="3.10.490.20:FF:000006">
    <property type="entry name" value="Dynein axonemal heavy chain 10"/>
    <property type="match status" value="1"/>
</dbReference>
<dbReference type="FunFam" id="1.20.58.1120:FF:000001">
    <property type="entry name" value="dynein heavy chain 2, axonemal"/>
    <property type="match status" value="1"/>
</dbReference>
<dbReference type="GO" id="GO:0005874">
    <property type="term" value="C:microtubule"/>
    <property type="evidence" value="ECO:0007669"/>
    <property type="project" value="UniProtKB-KW"/>
</dbReference>
<keyword evidence="7" id="KW-0067">ATP-binding</keyword>
<dbReference type="Proteomes" id="UP000030763">
    <property type="component" value="Unassembled WGS sequence"/>
</dbReference>
<dbReference type="GO" id="GO:0005524">
    <property type="term" value="F:ATP binding"/>
    <property type="evidence" value="ECO:0007669"/>
    <property type="project" value="UniProtKB-KW"/>
</dbReference>
<feature type="region of interest" description="Disordered" evidence="15">
    <location>
        <begin position="3032"/>
        <end position="3052"/>
    </location>
</feature>
<feature type="coiled-coil region" evidence="14">
    <location>
        <begin position="3208"/>
        <end position="3284"/>
    </location>
</feature>
<evidence type="ECO:0000259" key="22">
    <source>
        <dbReference type="Pfam" id="PF17852"/>
    </source>
</evidence>
<dbReference type="Gene3D" id="1.10.8.1220">
    <property type="match status" value="1"/>
</dbReference>
<comment type="subcellular location">
    <subcellularLocation>
        <location evidence="1">Cytoplasm</location>
        <location evidence="1">Cytoskeleton</location>
        <location evidence="1">Cilium axoneme</location>
    </subcellularLocation>
</comment>
<feature type="domain" description="Dynein 2 heavy chain 1 cytoplasmic ATPase lid" evidence="25">
    <location>
        <begin position="2556"/>
        <end position="2638"/>
    </location>
</feature>
<dbReference type="InterPro" id="IPR042222">
    <property type="entry name" value="Dynein_2_N"/>
</dbReference>
<proteinExistence type="inferred from homology"/>
<accession>U6MD06</accession>
<protein>
    <submittedName>
        <fullName evidence="26">Uncharacterized protein</fullName>
    </submittedName>
</protein>
<feature type="region of interest" description="Disordered" evidence="15">
    <location>
        <begin position="166"/>
        <end position="256"/>
    </location>
</feature>
<dbReference type="InterPro" id="IPR027417">
    <property type="entry name" value="P-loop_NTPase"/>
</dbReference>
<dbReference type="InterPro" id="IPR043160">
    <property type="entry name" value="Dynein_C_barrel"/>
</dbReference>
<dbReference type="Pfam" id="PF08385">
    <property type="entry name" value="DHC_N1"/>
    <property type="match status" value="1"/>
</dbReference>
<dbReference type="Pfam" id="PF12781">
    <property type="entry name" value="AAA_9"/>
    <property type="match status" value="2"/>
</dbReference>
<dbReference type="InterPro" id="IPR013602">
    <property type="entry name" value="Dynein_heavy_linker"/>
</dbReference>
<dbReference type="FunFam" id="1.20.920.20:FF:000001">
    <property type="entry name" value="dynein heavy chain 2, axonemal"/>
    <property type="match status" value="1"/>
</dbReference>
<dbReference type="Gene3D" id="3.20.180.20">
    <property type="entry name" value="Dynein heavy chain, N-terminal domain 2"/>
    <property type="match status" value="1"/>
</dbReference>
<dbReference type="InterPro" id="IPR043157">
    <property type="entry name" value="Dynein_AAA1S"/>
</dbReference>
<dbReference type="InterPro" id="IPR024317">
    <property type="entry name" value="Dynein_heavy_chain_D4_dom"/>
</dbReference>
<feature type="region of interest" description="Disordered" evidence="15">
    <location>
        <begin position="3964"/>
        <end position="3986"/>
    </location>
</feature>
<name>U6MD06_EIMMA</name>
<feature type="domain" description="Dynein heavy chain tail" evidence="16">
    <location>
        <begin position="305"/>
        <end position="793"/>
    </location>
</feature>
<dbReference type="Gene3D" id="1.20.58.1120">
    <property type="match status" value="1"/>
</dbReference>
<evidence type="ECO:0000259" key="24">
    <source>
        <dbReference type="Pfam" id="PF18199"/>
    </source>
</evidence>
<dbReference type="GO" id="GO:0007018">
    <property type="term" value="P:microtubule-based movement"/>
    <property type="evidence" value="ECO:0007669"/>
    <property type="project" value="InterPro"/>
</dbReference>
<keyword evidence="13" id="KW-0966">Cell projection</keyword>
<evidence type="ECO:0000256" key="11">
    <source>
        <dbReference type="ARBA" id="ARBA00023175"/>
    </source>
</evidence>
<feature type="coiled-coil region" evidence="14">
    <location>
        <begin position="1172"/>
        <end position="1202"/>
    </location>
</feature>
<evidence type="ECO:0000256" key="3">
    <source>
        <dbReference type="ARBA" id="ARBA00022490"/>
    </source>
</evidence>
<keyword evidence="8" id="KW-0243">Dynein</keyword>
<evidence type="ECO:0000259" key="23">
    <source>
        <dbReference type="Pfam" id="PF18198"/>
    </source>
</evidence>
<feature type="domain" description="Dynein heavy chain ATP-binding dynein motor region" evidence="21">
    <location>
        <begin position="3559"/>
        <end position="3600"/>
    </location>
</feature>
<dbReference type="PANTHER" id="PTHR22878">
    <property type="entry name" value="DYNEIN HEAVY CHAIN 6, AXONEMAL-LIKE-RELATED"/>
    <property type="match status" value="1"/>
</dbReference>
<keyword evidence="11" id="KW-0505">Motor protein</keyword>
<keyword evidence="3" id="KW-0963">Cytoplasm</keyword>
<dbReference type="GO" id="GO:0036156">
    <property type="term" value="C:inner dynein arm"/>
    <property type="evidence" value="ECO:0007669"/>
    <property type="project" value="UniProtKB-ARBA"/>
</dbReference>
<evidence type="ECO:0000256" key="6">
    <source>
        <dbReference type="ARBA" id="ARBA00022741"/>
    </source>
</evidence>
<dbReference type="OrthoDB" id="346330at2759"/>
<dbReference type="FunFam" id="3.40.50.300:FF:000063">
    <property type="entry name" value="dynein heavy chain 6, axonemal"/>
    <property type="match status" value="1"/>
</dbReference>
<dbReference type="Gene3D" id="1.10.8.710">
    <property type="match status" value="1"/>
</dbReference>
<evidence type="ECO:0000256" key="7">
    <source>
        <dbReference type="ARBA" id="ARBA00022840"/>
    </source>
</evidence>
<dbReference type="InterPro" id="IPR042219">
    <property type="entry name" value="AAA_lid_11_sf"/>
</dbReference>
<dbReference type="Gene3D" id="1.20.920.30">
    <property type="match status" value="1"/>
</dbReference>
<keyword evidence="10" id="KW-0969">Cilium</keyword>
<evidence type="ECO:0000256" key="14">
    <source>
        <dbReference type="SAM" id="Coils"/>
    </source>
</evidence>
<feature type="domain" description="Dynein heavy chain AAA module D4" evidence="20">
    <location>
        <begin position="2718"/>
        <end position="2972"/>
    </location>
</feature>
<dbReference type="Pfam" id="PF12780">
    <property type="entry name" value="AAA_8"/>
    <property type="match status" value="1"/>
</dbReference>
<dbReference type="Gene3D" id="1.20.920.20">
    <property type="match status" value="1"/>
</dbReference>
<evidence type="ECO:0000256" key="9">
    <source>
        <dbReference type="ARBA" id="ARBA00023054"/>
    </source>
</evidence>
<dbReference type="InterPro" id="IPR026983">
    <property type="entry name" value="DHC"/>
</dbReference>
<evidence type="ECO:0000256" key="13">
    <source>
        <dbReference type="ARBA" id="ARBA00023273"/>
    </source>
</evidence>
<evidence type="ECO:0000313" key="26">
    <source>
        <dbReference type="EMBL" id="CDJ60958.1"/>
    </source>
</evidence>